<feature type="domain" description="EGF-like" evidence="3">
    <location>
        <begin position="97"/>
        <end position="146"/>
    </location>
</feature>
<feature type="domain" description="EGF-like" evidence="3">
    <location>
        <begin position="289"/>
        <end position="332"/>
    </location>
</feature>
<feature type="domain" description="EGF-like" evidence="3">
    <location>
        <begin position="42"/>
        <end position="82"/>
    </location>
</feature>
<gene>
    <name evidence="4" type="ORF">OKIOD_LOCUS7526</name>
</gene>
<dbReference type="CDD" id="cd19941">
    <property type="entry name" value="TIL"/>
    <property type="match status" value="7"/>
</dbReference>
<dbReference type="SUPFAM" id="SSF57567">
    <property type="entry name" value="Serine protease inhibitors"/>
    <property type="match status" value="7"/>
</dbReference>
<dbReference type="PANTHER" id="PTHR23259:SF70">
    <property type="entry name" value="ACCESSORY GLAND PROTEIN ACP62F-RELATED"/>
    <property type="match status" value="1"/>
</dbReference>
<evidence type="ECO:0000256" key="1">
    <source>
        <dbReference type="ARBA" id="ARBA00022690"/>
    </source>
</evidence>
<evidence type="ECO:0000313" key="4">
    <source>
        <dbReference type="EMBL" id="CAG5098779.1"/>
    </source>
</evidence>
<keyword evidence="5" id="KW-1185">Reference proteome</keyword>
<evidence type="ECO:0000259" key="3">
    <source>
        <dbReference type="SMART" id="SM00181"/>
    </source>
</evidence>
<proteinExistence type="predicted"/>
<dbReference type="Proteomes" id="UP001158576">
    <property type="component" value="Chromosome XSR"/>
</dbReference>
<sequence length="1051" mass="118043">MGSPSVRGLLRDLSTGRCLEAQYCPRKIIAQPECPENEVWNECGNLCDGTCEQPQKECSRICAEDACACAKNYVRNHLGNCVSSETCQKESITVSPECPKNEFWNVCGNLCEGTCEQPLMECPKICAEPACTCRAGFVRNENGICISEFNCKPRIHCPMNSVYNECGSHCPETCETSRAPVLCALSCNPSCECIEGYVLDSNGECIEKDLCFKTNPKCPPNSTFNECGTNCPQTCDTFLSGLPVMCNFGCNPSCQCDQGFVLDENNNCIKQDECRRSTPECPKYSSFNECGTNCPETCESYLSGNPLMCNFGCNPSCQCDNGFVLDENENCIPKECSRDYKPPTDQCRLSSPECPENSSYNTCGTNCEDTCDSILNEYPVICNFGCNEGCFCNEGFVRQHIDGTCVPVESCNRVPNLVTVCEENRSWSECKTQKYCDGLISEDFQKEEFYTLECSAGCQCNAGLYQNNQGKCVSYEECLTGVESVSDRDNATENLQSLFEFITTISNDSDITEAFNLLDQLENLSANDTATVEGLLLPLIQLSNRTDSISPIQILPSVDELYNATDSIHYGYFNDSSSSAPGNYSGNGYEEYFQPGYFDKFADIGEIISSLVEGIPDFDPCENFGHFLCDRSCLREEQCFQDCINGLCALREIEAFEDITEELVVENRVPVEIFTLFTELNEVFSRFENLTDFSFEWIRAFITKWDLRAWLEEHFCNHIGKRITLDDVERATNLSLKVSTGDFAAISELSSFYDDILRRPNDTACYINTQDSMANSTDYILEGNPTDEVYEYENFDLESFSKVETIITNLAEGLCILEEIDFSEISEDMVQENNVPLDIFGLFTDFFNIYSNFGNAESIDFNEVKVFLSKWELVDWLEQHFCNFTRKNISIDDIEQVTTLSVKVSTGDFTAIPILVSLYEEVLARPDAPSCLPEVDENIEEHLFSPGKSTTEKIAKQTVDDKSASQDDSEAYAEAVSCQNKYELFVDCGPKQECRITCETYYTGINSECDEYACVPGCICPYGWLLNETQEKCVRDPRQCSIPYHLYMPYV</sequence>
<name>A0ABN7SJN0_OIKDI</name>
<dbReference type="Pfam" id="PF01826">
    <property type="entry name" value="TIL"/>
    <property type="match status" value="6"/>
</dbReference>
<dbReference type="InterPro" id="IPR002919">
    <property type="entry name" value="TIL_dom"/>
</dbReference>
<evidence type="ECO:0000313" key="5">
    <source>
        <dbReference type="Proteomes" id="UP001158576"/>
    </source>
</evidence>
<dbReference type="InterPro" id="IPR000742">
    <property type="entry name" value="EGF"/>
</dbReference>
<reference evidence="4 5" key="1">
    <citation type="submission" date="2021-04" db="EMBL/GenBank/DDBJ databases">
        <authorList>
            <person name="Bliznina A."/>
        </authorList>
    </citation>
    <scope>NUCLEOTIDE SEQUENCE [LARGE SCALE GENOMIC DNA]</scope>
</reference>
<dbReference type="InterPro" id="IPR036084">
    <property type="entry name" value="Ser_inhib-like_sf"/>
</dbReference>
<feature type="domain" description="EGF-like" evidence="3">
    <location>
        <begin position="226"/>
        <end position="269"/>
    </location>
</feature>
<dbReference type="SMART" id="SM00181">
    <property type="entry name" value="EGF"/>
    <property type="match status" value="5"/>
</dbReference>
<dbReference type="EMBL" id="OU015569">
    <property type="protein sequence ID" value="CAG5098779.1"/>
    <property type="molecule type" value="Genomic_DNA"/>
</dbReference>
<keyword evidence="1" id="KW-0646">Protease inhibitor</keyword>
<protein>
    <submittedName>
        <fullName evidence="4">Oidioi.mRNA.OKI2018_I69.XSR.g15968.t1.cds</fullName>
    </submittedName>
</protein>
<keyword evidence="2" id="KW-1015">Disulfide bond</keyword>
<feature type="domain" description="EGF-like" evidence="3">
    <location>
        <begin position="165"/>
        <end position="206"/>
    </location>
</feature>
<organism evidence="4 5">
    <name type="scientific">Oikopleura dioica</name>
    <name type="common">Tunicate</name>
    <dbReference type="NCBI Taxonomy" id="34765"/>
    <lineage>
        <taxon>Eukaryota</taxon>
        <taxon>Metazoa</taxon>
        <taxon>Chordata</taxon>
        <taxon>Tunicata</taxon>
        <taxon>Appendicularia</taxon>
        <taxon>Copelata</taxon>
        <taxon>Oikopleuridae</taxon>
        <taxon>Oikopleura</taxon>
    </lineage>
</organism>
<evidence type="ECO:0000256" key="2">
    <source>
        <dbReference type="ARBA" id="ARBA00023157"/>
    </source>
</evidence>
<dbReference type="PANTHER" id="PTHR23259">
    <property type="entry name" value="RIDDLE"/>
    <property type="match status" value="1"/>
</dbReference>
<dbReference type="InterPro" id="IPR051368">
    <property type="entry name" value="SerProtInhib-TIL_Domain"/>
</dbReference>
<accession>A0ABN7SJN0</accession>
<dbReference type="Gene3D" id="2.10.25.10">
    <property type="entry name" value="Laminin"/>
    <property type="match status" value="7"/>
</dbReference>